<dbReference type="NCBIfam" id="TIGR01066">
    <property type="entry name" value="rplM_bact"/>
    <property type="match status" value="1"/>
</dbReference>
<dbReference type="GO" id="GO:0022625">
    <property type="term" value="C:cytosolic large ribosomal subunit"/>
    <property type="evidence" value="ECO:0007669"/>
    <property type="project" value="TreeGrafter"/>
</dbReference>
<keyword evidence="2 4" id="KW-0689">Ribosomal protein</keyword>
<evidence type="ECO:0000313" key="6">
    <source>
        <dbReference type="EMBL" id="BAO23718.1"/>
    </source>
</evidence>
<dbReference type="GO" id="GO:0017148">
    <property type="term" value="P:negative regulation of translation"/>
    <property type="evidence" value="ECO:0007669"/>
    <property type="project" value="TreeGrafter"/>
</dbReference>
<dbReference type="CDD" id="cd00392">
    <property type="entry name" value="Ribosomal_L13"/>
    <property type="match status" value="1"/>
</dbReference>
<dbReference type="PIRSF" id="PIRSF002181">
    <property type="entry name" value="Ribosomal_L13"/>
    <property type="match status" value="1"/>
</dbReference>
<keyword evidence="3 4" id="KW-0687">Ribonucleoprotein</keyword>
<dbReference type="EMBL" id="AP012987">
    <property type="protein sequence ID" value="BAO23718.1"/>
    <property type="molecule type" value="Genomic_DNA"/>
</dbReference>
<evidence type="ECO:0000256" key="1">
    <source>
        <dbReference type="ARBA" id="ARBA00006227"/>
    </source>
</evidence>
<dbReference type="Pfam" id="PF00572">
    <property type="entry name" value="Ribosomal_L13"/>
    <property type="match status" value="1"/>
</dbReference>
<reference evidence="6" key="1">
    <citation type="journal article" date="2014" name="J. Plant Res.">
        <title>Analysis of the complete plastid genome of the unicellular red alga Porphyridium purpureum.</title>
        <authorList>
            <person name="Tajima N."/>
            <person name="Sato S."/>
            <person name="Maruyama F."/>
            <person name="Kurokawa K."/>
            <person name="Ohta H."/>
            <person name="Tabata S."/>
            <person name="Sekine K."/>
            <person name="Moriyama T."/>
            <person name="Sato N."/>
        </authorList>
    </citation>
    <scope>NUCLEOTIDE SEQUENCE</scope>
</reference>
<dbReference type="RefSeq" id="YP_008965742.1">
    <property type="nucleotide sequence ID" value="NC_023133.1"/>
</dbReference>
<accession>W0S1Y0</accession>
<dbReference type="InterPro" id="IPR005822">
    <property type="entry name" value="Ribosomal_uL13"/>
</dbReference>
<dbReference type="InterPro" id="IPR036899">
    <property type="entry name" value="Ribosomal_uL13_sf"/>
</dbReference>
<keyword evidence="6" id="KW-0934">Plastid</keyword>
<dbReference type="GO" id="GO:0003729">
    <property type="term" value="F:mRNA binding"/>
    <property type="evidence" value="ECO:0007669"/>
    <property type="project" value="TreeGrafter"/>
</dbReference>
<evidence type="ECO:0000256" key="4">
    <source>
        <dbReference type="RuleBase" id="RU003877"/>
    </source>
</evidence>
<evidence type="ECO:0000256" key="2">
    <source>
        <dbReference type="ARBA" id="ARBA00022980"/>
    </source>
</evidence>
<proteinExistence type="inferred from homology"/>
<dbReference type="InterPro" id="IPR023563">
    <property type="entry name" value="Ribosomal_uL13_CS"/>
</dbReference>
<gene>
    <name evidence="6" type="primary">rpl13</name>
</gene>
<protein>
    <submittedName>
        <fullName evidence="5 6">50S ribosomal protein L13</fullName>
    </submittedName>
</protein>
<evidence type="ECO:0000256" key="3">
    <source>
        <dbReference type="ARBA" id="ARBA00023274"/>
    </source>
</evidence>
<dbReference type="GeneID" id="17964105"/>
<keyword evidence="6" id="KW-0150">Chloroplast</keyword>
<organism evidence="6">
    <name type="scientific">Porphyridium purpureum</name>
    <name type="common">Red alga</name>
    <name type="synonym">Porphyridium cruentum</name>
    <dbReference type="NCBI Taxonomy" id="35688"/>
    <lineage>
        <taxon>Eukaryota</taxon>
        <taxon>Rhodophyta</taxon>
        <taxon>Bangiophyceae</taxon>
        <taxon>Porphyridiales</taxon>
        <taxon>Porphyridiaceae</taxon>
        <taxon>Porphyridium</taxon>
    </lineage>
</organism>
<dbReference type="PANTHER" id="PTHR11545:SF2">
    <property type="entry name" value="LARGE RIBOSOMAL SUBUNIT PROTEIN UL13M"/>
    <property type="match status" value="1"/>
</dbReference>
<dbReference type="EMBL" id="MF401423">
    <property type="protein sequence ID" value="ATJ02941.1"/>
    <property type="molecule type" value="Genomic_DNA"/>
</dbReference>
<name>W0S1Y0_PORPP</name>
<dbReference type="InterPro" id="IPR005823">
    <property type="entry name" value="Ribosomal_uL13_bac-type"/>
</dbReference>
<dbReference type="SUPFAM" id="SSF52161">
    <property type="entry name" value="Ribosomal protein L13"/>
    <property type="match status" value="1"/>
</dbReference>
<sequence length="143" mass="16091">MNKTIFKNKQHLNSTWYLIDAKDKTLGRLASKVAYLLRGKNSPFYSPESNLGNYVIIINSDQVVVAGKKDTQKIYKRHSGVLGGMKSETFKDLQARIPNRIVEQAIKGMLPKGPLGRKLFTQLKVYSGEGHTHHAQTPKIINL</sequence>
<dbReference type="HAMAP" id="MF_01366">
    <property type="entry name" value="Ribosomal_uL13"/>
    <property type="match status" value="1"/>
</dbReference>
<dbReference type="GO" id="GO:0003735">
    <property type="term" value="F:structural constituent of ribosome"/>
    <property type="evidence" value="ECO:0007669"/>
    <property type="project" value="InterPro"/>
</dbReference>
<evidence type="ECO:0000313" key="5">
    <source>
        <dbReference type="EMBL" id="ATJ02941.1"/>
    </source>
</evidence>
<geneLocation type="plastid" evidence="6"/>
<dbReference type="PROSITE" id="PS00783">
    <property type="entry name" value="RIBOSOMAL_L13"/>
    <property type="match status" value="1"/>
</dbReference>
<dbReference type="PANTHER" id="PTHR11545">
    <property type="entry name" value="RIBOSOMAL PROTEIN L13"/>
    <property type="match status" value="1"/>
</dbReference>
<dbReference type="Gene3D" id="3.90.1180.10">
    <property type="entry name" value="Ribosomal protein L13"/>
    <property type="match status" value="1"/>
</dbReference>
<dbReference type="GO" id="GO:0006412">
    <property type="term" value="P:translation"/>
    <property type="evidence" value="ECO:0007669"/>
    <property type="project" value="InterPro"/>
</dbReference>
<dbReference type="AlphaFoldDB" id="W0S1Y0"/>
<comment type="similarity">
    <text evidence="1 4">Belongs to the universal ribosomal protein uL13 family.</text>
</comment>
<reference evidence="5" key="2">
    <citation type="journal article" date="2017" name="Mitochondrial DNA Part B Resour">
        <title>Characterization of the complete plastid genome of Porphyridium purpureum strain CCMP1328.</title>
        <authorList>
            <person name="Bi G."/>
        </authorList>
    </citation>
    <scope>NUCLEOTIDE SEQUENCE</scope>
</reference>